<dbReference type="InterPro" id="IPR019933">
    <property type="entry name" value="DivIVA_domain"/>
</dbReference>
<dbReference type="STRING" id="1550231.SAMN05660662_2492"/>
<gene>
    <name evidence="1" type="ORF">SAMN05660662_2492</name>
</gene>
<accession>A0A1G7LST1</accession>
<dbReference type="Gene3D" id="6.10.250.660">
    <property type="match status" value="1"/>
</dbReference>
<reference evidence="2" key="1">
    <citation type="submission" date="2016-10" db="EMBL/GenBank/DDBJ databases">
        <authorList>
            <person name="Varghese N."/>
            <person name="Submissions S."/>
        </authorList>
    </citation>
    <scope>NUCLEOTIDE SEQUENCE [LARGE SCALE GENOMIC DNA]</scope>
    <source>
        <strain evidence="2">DSM 44268</strain>
    </source>
</reference>
<dbReference type="Proteomes" id="UP000199406">
    <property type="component" value="Unassembled WGS sequence"/>
</dbReference>
<evidence type="ECO:0000313" key="2">
    <source>
        <dbReference type="Proteomes" id="UP000199406"/>
    </source>
</evidence>
<organism evidence="1 2">
    <name type="scientific">Blastococcus aurantiacus</name>
    <dbReference type="NCBI Taxonomy" id="1550231"/>
    <lineage>
        <taxon>Bacteria</taxon>
        <taxon>Bacillati</taxon>
        <taxon>Actinomycetota</taxon>
        <taxon>Actinomycetes</taxon>
        <taxon>Geodermatophilales</taxon>
        <taxon>Geodermatophilaceae</taxon>
        <taxon>Blastococcus</taxon>
    </lineage>
</organism>
<protein>
    <submittedName>
        <fullName evidence="1">DivIVA domain-containing protein</fullName>
    </submittedName>
</protein>
<keyword evidence="2" id="KW-1185">Reference proteome</keyword>
<dbReference type="EMBL" id="FNBT01000004">
    <property type="protein sequence ID" value="SDF52608.1"/>
    <property type="molecule type" value="Genomic_DNA"/>
</dbReference>
<dbReference type="AlphaFoldDB" id="A0A1G7LST1"/>
<sequence>MRAAPISADELRAVQLCRPGWGKKGYATVEVDAFLGRAVEALTALALRREPQLSADEVQHVRFRTQPFGRGRGYDEDQVDALLDRLEQTFRSSAA</sequence>
<evidence type="ECO:0000313" key="1">
    <source>
        <dbReference type="EMBL" id="SDF52608.1"/>
    </source>
</evidence>
<name>A0A1G7LST1_9ACTN</name>
<dbReference type="NCBIfam" id="TIGR03544">
    <property type="entry name" value="DivI1A_domain"/>
    <property type="match status" value="1"/>
</dbReference>
<proteinExistence type="predicted"/>